<proteinExistence type="predicted"/>
<sequence>MEALETCIGYWEDALAAYRNTKDGGQTLPVLGPEETAFCKDLQQLLEYAIELQENSEMLFLDEMSILFRSESGVREESPGKDLNLSEGESFASAQDMVSETYLIPSLLLHIPCPF</sequence>
<name>A0A6P7GV41_DIAVI</name>
<dbReference type="AlphaFoldDB" id="A0A6P7GV41"/>
<dbReference type="InParanoid" id="A0A6P7GV41"/>
<dbReference type="GO" id="GO:0008053">
    <property type="term" value="P:mitochondrial fusion"/>
    <property type="evidence" value="ECO:0007669"/>
    <property type="project" value="InterPro"/>
</dbReference>
<protein>
    <submittedName>
        <fullName evidence="1">Mitoguardin-like</fullName>
    </submittedName>
</protein>
<dbReference type="RefSeq" id="XP_028153626.1">
    <property type="nucleotide sequence ID" value="XM_028297825.1"/>
</dbReference>
<evidence type="ECO:0000313" key="1">
    <source>
        <dbReference type="RefSeq" id="XP_028153626.1"/>
    </source>
</evidence>
<feature type="non-terminal residue" evidence="1">
    <location>
        <position position="115"/>
    </location>
</feature>
<accession>A0A6P7GV41</accession>
<dbReference type="Pfam" id="PF10265">
    <property type="entry name" value="Miga"/>
    <property type="match status" value="1"/>
</dbReference>
<organism evidence="1">
    <name type="scientific">Diabrotica virgifera virgifera</name>
    <name type="common">western corn rootworm</name>
    <dbReference type="NCBI Taxonomy" id="50390"/>
    <lineage>
        <taxon>Eukaryota</taxon>
        <taxon>Metazoa</taxon>
        <taxon>Ecdysozoa</taxon>
        <taxon>Arthropoda</taxon>
        <taxon>Hexapoda</taxon>
        <taxon>Insecta</taxon>
        <taxon>Pterygota</taxon>
        <taxon>Neoptera</taxon>
        <taxon>Endopterygota</taxon>
        <taxon>Coleoptera</taxon>
        <taxon>Polyphaga</taxon>
        <taxon>Cucujiformia</taxon>
        <taxon>Chrysomeloidea</taxon>
        <taxon>Chrysomelidae</taxon>
        <taxon>Galerucinae</taxon>
        <taxon>Diabroticina</taxon>
        <taxon>Diabroticites</taxon>
        <taxon>Diabrotica</taxon>
    </lineage>
</organism>
<gene>
    <name evidence="1" type="primary">LOC114347091</name>
</gene>
<dbReference type="InterPro" id="IPR019392">
    <property type="entry name" value="Miga"/>
</dbReference>
<reference evidence="1" key="1">
    <citation type="submission" date="2025-08" db="UniProtKB">
        <authorList>
            <consortium name="RefSeq"/>
        </authorList>
    </citation>
    <scope>IDENTIFICATION</scope>
    <source>
        <tissue evidence="1">Whole insect</tissue>
    </source>
</reference>